<comment type="subcellular location">
    <subcellularLocation>
        <location evidence="1">Nucleus</location>
        <location evidence="1">Nuclear pore complex</location>
    </subcellularLocation>
</comment>
<dbReference type="AlphaFoldDB" id="A0A9P7G7M5"/>
<dbReference type="GO" id="GO:0015031">
    <property type="term" value="P:protein transport"/>
    <property type="evidence" value="ECO:0007669"/>
    <property type="project" value="UniProtKB-KW"/>
</dbReference>
<name>A0A9P7G7M5_9AGAR</name>
<sequence>MQHRTALHAQEILEVNAKLEGLRMRQKADEEKLRLAMEERQRKIWEGIEGVIKAEEDKVKAVLEEERKVKEEEERKRIEEEMRAKALEAKRLAEEMKKAEEEKKKAEEEKKAAEEKEKREKEEVETLRLQAAKELEEAEREVTEGKSRAELGITKPSEDWMAAHDHLIDMKTNTMRTVKADQTGKAEWSKWRRQITPKIGQITDDEKEINRISLQLYQILHPPDAAAHHPAIYKALLSSLAKAILLQAETEVTAEKKSAGPLARVAFNLLETLDGFAQVFFSKLVQRTGGWPVPYMVPPGIGEGPWANDEERRKALHEARRKAMGYRKASNGNGDELETASEYSARVSGIMRVYFHILKFAPQQKPLHVLFQLPRYWTWFTRILMDKSMLVTATGAQLIYTALDVMGSYARKIWGHQWNKLLELIYEGVTKGYDAGKTIGGSTAEGMAARMRIQLEVERILLGQES</sequence>
<comment type="similarity">
    <text evidence="2">Belongs to the GLE1 family.</text>
</comment>
<dbReference type="GO" id="GO:0000822">
    <property type="term" value="F:inositol hexakisphosphate binding"/>
    <property type="evidence" value="ECO:0007669"/>
    <property type="project" value="TreeGrafter"/>
</dbReference>
<organism evidence="12 13">
    <name type="scientific">Asterophora parasitica</name>
    <dbReference type="NCBI Taxonomy" id="117018"/>
    <lineage>
        <taxon>Eukaryota</taxon>
        <taxon>Fungi</taxon>
        <taxon>Dikarya</taxon>
        <taxon>Basidiomycota</taxon>
        <taxon>Agaricomycotina</taxon>
        <taxon>Agaricomycetes</taxon>
        <taxon>Agaricomycetidae</taxon>
        <taxon>Agaricales</taxon>
        <taxon>Tricholomatineae</taxon>
        <taxon>Lyophyllaceae</taxon>
        <taxon>Asterophora</taxon>
    </lineage>
</organism>
<dbReference type="PANTHER" id="PTHR12960">
    <property type="entry name" value="GLE-1-RELATED"/>
    <property type="match status" value="1"/>
</dbReference>
<dbReference type="EMBL" id="JABCKV010000041">
    <property type="protein sequence ID" value="KAG5645369.1"/>
    <property type="molecule type" value="Genomic_DNA"/>
</dbReference>
<keyword evidence="8" id="KW-0539">Nucleus</keyword>
<keyword evidence="13" id="KW-1185">Reference proteome</keyword>
<evidence type="ECO:0000256" key="9">
    <source>
        <dbReference type="ARBA" id="ARBA00026227"/>
    </source>
</evidence>
<evidence type="ECO:0000313" key="13">
    <source>
        <dbReference type="Proteomes" id="UP000775547"/>
    </source>
</evidence>
<reference evidence="12" key="1">
    <citation type="submission" date="2020-07" db="EMBL/GenBank/DDBJ databases">
        <authorList>
            <person name="Nieuwenhuis M."/>
            <person name="Van De Peppel L.J.J."/>
        </authorList>
    </citation>
    <scope>NUCLEOTIDE SEQUENCE</scope>
    <source>
        <strain evidence="12">AP01</strain>
        <tissue evidence="12">Mycelium</tissue>
    </source>
</reference>
<gene>
    <name evidence="12" type="ORF">DXG03_006322</name>
</gene>
<protein>
    <recommendedName>
        <fullName evidence="9">mRNA export factor GLE1</fullName>
    </recommendedName>
    <alternativeName>
        <fullName evidence="10">Nucleoporin GLE1</fullName>
    </alternativeName>
</protein>
<dbReference type="GO" id="GO:0005737">
    <property type="term" value="C:cytoplasm"/>
    <property type="evidence" value="ECO:0007669"/>
    <property type="project" value="TreeGrafter"/>
</dbReference>
<dbReference type="InterPro" id="IPR038506">
    <property type="entry name" value="GLE1-like_sf"/>
</dbReference>
<dbReference type="Proteomes" id="UP000775547">
    <property type="component" value="Unassembled WGS sequence"/>
</dbReference>
<dbReference type="InterPro" id="IPR012476">
    <property type="entry name" value="GLE1"/>
</dbReference>
<dbReference type="PANTHER" id="PTHR12960:SF0">
    <property type="entry name" value="MRNA EXPORT FACTOR GLE1"/>
    <property type="match status" value="1"/>
</dbReference>
<accession>A0A9P7G7M5</accession>
<evidence type="ECO:0000256" key="11">
    <source>
        <dbReference type="SAM" id="MobiDB-lite"/>
    </source>
</evidence>
<proteinExistence type="inferred from homology"/>
<evidence type="ECO:0000256" key="6">
    <source>
        <dbReference type="ARBA" id="ARBA00023010"/>
    </source>
</evidence>
<keyword evidence="5" id="KW-0653">Protein transport</keyword>
<evidence type="ECO:0000256" key="5">
    <source>
        <dbReference type="ARBA" id="ARBA00022927"/>
    </source>
</evidence>
<feature type="region of interest" description="Disordered" evidence="11">
    <location>
        <begin position="102"/>
        <end position="123"/>
    </location>
</feature>
<dbReference type="Pfam" id="PF07817">
    <property type="entry name" value="GLE1"/>
    <property type="match status" value="1"/>
</dbReference>
<evidence type="ECO:0000256" key="1">
    <source>
        <dbReference type="ARBA" id="ARBA00004567"/>
    </source>
</evidence>
<comment type="caution">
    <text evidence="12">The sequence shown here is derived from an EMBL/GenBank/DDBJ whole genome shotgun (WGS) entry which is preliminary data.</text>
</comment>
<evidence type="ECO:0000256" key="2">
    <source>
        <dbReference type="ARBA" id="ARBA00011056"/>
    </source>
</evidence>
<dbReference type="Gene3D" id="1.25.40.510">
    <property type="entry name" value="GLE1-like"/>
    <property type="match status" value="1"/>
</dbReference>
<dbReference type="GO" id="GO:0031369">
    <property type="term" value="F:translation initiation factor binding"/>
    <property type="evidence" value="ECO:0007669"/>
    <property type="project" value="TreeGrafter"/>
</dbReference>
<dbReference type="GO" id="GO:0005543">
    <property type="term" value="F:phospholipid binding"/>
    <property type="evidence" value="ECO:0007669"/>
    <property type="project" value="TreeGrafter"/>
</dbReference>
<keyword evidence="4" id="KW-0509">mRNA transport</keyword>
<reference evidence="12" key="2">
    <citation type="submission" date="2021-10" db="EMBL/GenBank/DDBJ databases">
        <title>Phylogenomics reveals ancestral predisposition of the termite-cultivated fungus Termitomyces towards a domesticated lifestyle.</title>
        <authorList>
            <person name="Auxier B."/>
            <person name="Grum-Grzhimaylo A."/>
            <person name="Cardenas M.E."/>
            <person name="Lodge J.D."/>
            <person name="Laessoe T."/>
            <person name="Pedersen O."/>
            <person name="Smith M.E."/>
            <person name="Kuyper T.W."/>
            <person name="Franco-Molano E.A."/>
            <person name="Baroni T.J."/>
            <person name="Aanen D.K."/>
        </authorList>
    </citation>
    <scope>NUCLEOTIDE SEQUENCE</scope>
    <source>
        <strain evidence="12">AP01</strain>
        <tissue evidence="12">Mycelium</tissue>
    </source>
</reference>
<evidence type="ECO:0000256" key="10">
    <source>
        <dbReference type="ARBA" id="ARBA00029983"/>
    </source>
</evidence>
<keyword evidence="3" id="KW-0813">Transport</keyword>
<evidence type="ECO:0000256" key="7">
    <source>
        <dbReference type="ARBA" id="ARBA00023132"/>
    </source>
</evidence>
<keyword evidence="6" id="KW-0811">Translocation</keyword>
<evidence type="ECO:0000313" key="12">
    <source>
        <dbReference type="EMBL" id="KAG5645369.1"/>
    </source>
</evidence>
<dbReference type="OrthoDB" id="420884at2759"/>
<dbReference type="GO" id="GO:0044614">
    <property type="term" value="C:nuclear pore cytoplasmic filaments"/>
    <property type="evidence" value="ECO:0007669"/>
    <property type="project" value="TreeGrafter"/>
</dbReference>
<evidence type="ECO:0000256" key="4">
    <source>
        <dbReference type="ARBA" id="ARBA00022816"/>
    </source>
</evidence>
<evidence type="ECO:0000256" key="8">
    <source>
        <dbReference type="ARBA" id="ARBA00023242"/>
    </source>
</evidence>
<evidence type="ECO:0000256" key="3">
    <source>
        <dbReference type="ARBA" id="ARBA00022448"/>
    </source>
</evidence>
<dbReference type="GO" id="GO:0016973">
    <property type="term" value="P:poly(A)+ mRNA export from nucleus"/>
    <property type="evidence" value="ECO:0007669"/>
    <property type="project" value="InterPro"/>
</dbReference>
<keyword evidence="7" id="KW-0906">Nuclear pore complex</keyword>